<dbReference type="PANTHER" id="PTHR35976:SF1">
    <property type="entry name" value="IQ DOMAIN-CONTAINING PROTEIN J"/>
    <property type="match status" value="1"/>
</dbReference>
<dbReference type="Pfam" id="PF15157">
    <property type="entry name" value="IQCJ-SCHIP1"/>
    <property type="match status" value="1"/>
</dbReference>
<evidence type="ECO:0000313" key="4">
    <source>
        <dbReference type="Proteomes" id="UP000290572"/>
    </source>
</evidence>
<evidence type="ECO:0000256" key="1">
    <source>
        <dbReference type="SAM" id="MobiDB-lite"/>
    </source>
</evidence>
<feature type="region of interest" description="Disordered" evidence="1">
    <location>
        <begin position="93"/>
        <end position="141"/>
    </location>
</feature>
<comment type="caution">
    <text evidence="3">The sequence shown here is derived from an EMBL/GenBank/DDBJ whole genome shotgun (WGS) entry which is preliminary data.</text>
</comment>
<accession>A0A498LTD2</accession>
<dbReference type="InterPro" id="IPR029362">
    <property type="entry name" value="IQCJ-SCHIP1_N"/>
</dbReference>
<organism evidence="3 4">
    <name type="scientific">Labeo rohita</name>
    <name type="common">Indian major carp</name>
    <name type="synonym">Cyprinus rohita</name>
    <dbReference type="NCBI Taxonomy" id="84645"/>
    <lineage>
        <taxon>Eukaryota</taxon>
        <taxon>Metazoa</taxon>
        <taxon>Chordata</taxon>
        <taxon>Craniata</taxon>
        <taxon>Vertebrata</taxon>
        <taxon>Euteleostomi</taxon>
        <taxon>Actinopterygii</taxon>
        <taxon>Neopterygii</taxon>
        <taxon>Teleostei</taxon>
        <taxon>Ostariophysi</taxon>
        <taxon>Cypriniformes</taxon>
        <taxon>Cyprinidae</taxon>
        <taxon>Labeoninae</taxon>
        <taxon>Labeonini</taxon>
        <taxon>Labeo</taxon>
    </lineage>
</organism>
<gene>
    <name evidence="3" type="ORF">ROHU_010754</name>
</gene>
<protein>
    <submittedName>
        <fullName evidence="3">IQ domain-containing J</fullName>
    </submittedName>
</protein>
<dbReference type="STRING" id="84645.A0A498LTD2"/>
<dbReference type="PANTHER" id="PTHR35976">
    <property type="entry name" value="IQ DOMAIN-CONTAINING PROTEIN J"/>
    <property type="match status" value="1"/>
</dbReference>
<sequence length="141" mass="15355">MSGMQAALGDSWKDWPRTRMPGKLLLVAYVPVGEDLQTSQRIKCLNDGGYALQSHQMATDVENNITVNTHPLETTVLIIQHDWRDFLQTQDILEKRSPSPPSLSSDKMSTSISMNTLSEGSTPVSPALFSLPQADGVDAGA</sequence>
<dbReference type="EMBL" id="QBIY01013168">
    <property type="protein sequence ID" value="RXN10873.1"/>
    <property type="molecule type" value="Genomic_DNA"/>
</dbReference>
<feature type="domain" description="Fusion protein IQCJ-SCHIP1 N-terminal" evidence="2">
    <location>
        <begin position="35"/>
        <end position="123"/>
    </location>
</feature>
<reference evidence="3 4" key="1">
    <citation type="submission" date="2018-03" db="EMBL/GenBank/DDBJ databases">
        <title>Draft genome sequence of Rohu Carp (Labeo rohita).</title>
        <authorList>
            <person name="Das P."/>
            <person name="Kushwaha B."/>
            <person name="Joshi C.G."/>
            <person name="Kumar D."/>
            <person name="Nagpure N.S."/>
            <person name="Sahoo L."/>
            <person name="Das S.P."/>
            <person name="Bit A."/>
            <person name="Patnaik S."/>
            <person name="Meher P.K."/>
            <person name="Jayasankar P."/>
            <person name="Koringa P.G."/>
            <person name="Patel N.V."/>
            <person name="Hinsu A.T."/>
            <person name="Kumar R."/>
            <person name="Pandey M."/>
            <person name="Agarwal S."/>
            <person name="Srivastava S."/>
            <person name="Singh M."/>
            <person name="Iquebal M.A."/>
            <person name="Jaiswal S."/>
            <person name="Angadi U.B."/>
            <person name="Kumar N."/>
            <person name="Raza M."/>
            <person name="Shah T.M."/>
            <person name="Rai A."/>
            <person name="Jena J.K."/>
        </authorList>
    </citation>
    <scope>NUCLEOTIDE SEQUENCE [LARGE SCALE GENOMIC DNA]</scope>
    <source>
        <strain evidence="3">DASCIFA01</strain>
        <tissue evidence="3">Testis</tissue>
    </source>
</reference>
<feature type="compositionally biased region" description="Polar residues" evidence="1">
    <location>
        <begin position="102"/>
        <end position="124"/>
    </location>
</feature>
<dbReference type="AlphaFoldDB" id="A0A498LTD2"/>
<keyword evidence="4" id="KW-1185">Reference proteome</keyword>
<proteinExistence type="predicted"/>
<evidence type="ECO:0000313" key="3">
    <source>
        <dbReference type="EMBL" id="RXN10873.1"/>
    </source>
</evidence>
<evidence type="ECO:0000259" key="2">
    <source>
        <dbReference type="Pfam" id="PF15157"/>
    </source>
</evidence>
<dbReference type="Proteomes" id="UP000290572">
    <property type="component" value="Unassembled WGS sequence"/>
</dbReference>
<dbReference type="InterPro" id="IPR053113">
    <property type="entry name" value="IQ_domain_protein"/>
</dbReference>
<name>A0A498LTD2_LABRO</name>